<sequence length="332" mass="37939">MILTRFRAYFDMTTPFYTLNNGVKQPVLGLGTWLAKDFNELRTAIRAAVDIGYRYLDTAYAYGNEAQLGEILEEIFKEGKVKREDFFIATKLPFFAHEPTVTESIIQEQFKNLRVDYIDLYLMHNACGVKRGPDGGFLKDSNGLNVPDPTPHIETWKVLEKYYNQGKFKALGVSNFRCDQLEDLYKKATVKPANLQIELHIFHRQRKLVDLCKKLGLTVTSYASLGSPSRKQGFGPGDYPDADCLGNEIVQGLAKKYNKTPGQILLRHLLQLGIQVIPKSVNPERLKQNFNVFDFELAKEDLEKLDQIKEDVRLFSFSFAKGHPLYPPFEVV</sequence>
<dbReference type="eggNOG" id="KOG1577">
    <property type="taxonomic scope" value="Eukaryota"/>
</dbReference>
<dbReference type="InterPro" id="IPR036812">
    <property type="entry name" value="NAD(P)_OxRdtase_dom_sf"/>
</dbReference>
<evidence type="ECO:0000256" key="1">
    <source>
        <dbReference type="PIRSR" id="PIRSR000097-1"/>
    </source>
</evidence>
<dbReference type="Pfam" id="PF00248">
    <property type="entry name" value="Aldo_ket_red"/>
    <property type="match status" value="1"/>
</dbReference>
<dbReference type="InterPro" id="IPR020471">
    <property type="entry name" value="AKR"/>
</dbReference>
<dbReference type="InterPro" id="IPR018170">
    <property type="entry name" value="Aldo/ket_reductase_CS"/>
</dbReference>
<dbReference type="PANTHER" id="PTHR11732">
    <property type="entry name" value="ALDO/KETO REDUCTASE"/>
    <property type="match status" value="1"/>
</dbReference>
<dbReference type="PROSITE" id="PS00063">
    <property type="entry name" value="ALDOKETO_REDUCTASE_3"/>
    <property type="match status" value="1"/>
</dbReference>
<dbReference type="PRINTS" id="PR00069">
    <property type="entry name" value="ALDKETRDTASE"/>
</dbReference>
<evidence type="ECO:0000313" key="5">
    <source>
        <dbReference type="Proteomes" id="UP000095284"/>
    </source>
</evidence>
<feature type="site" description="Lowers pKa of active site Tyr" evidence="3">
    <location>
        <position position="91"/>
    </location>
</feature>
<name>A0A1I7S4A0_BURXY</name>
<dbReference type="GO" id="GO:0016491">
    <property type="term" value="F:oxidoreductase activity"/>
    <property type="evidence" value="ECO:0007669"/>
    <property type="project" value="InterPro"/>
</dbReference>
<feature type="active site" description="Proton donor" evidence="1">
    <location>
        <position position="62"/>
    </location>
</feature>
<dbReference type="PIRSF" id="PIRSF000097">
    <property type="entry name" value="AKR"/>
    <property type="match status" value="1"/>
</dbReference>
<evidence type="ECO:0000259" key="4">
    <source>
        <dbReference type="Pfam" id="PF00248"/>
    </source>
</evidence>
<protein>
    <submittedName>
        <fullName evidence="6">Aldo_ket_red domain-containing protein</fullName>
    </submittedName>
</protein>
<accession>A0A1I7S4A0</accession>
<feature type="domain" description="NADP-dependent oxidoreductase" evidence="4">
    <location>
        <begin position="28"/>
        <end position="309"/>
    </location>
</feature>
<organism evidence="5 6">
    <name type="scientific">Bursaphelenchus xylophilus</name>
    <name type="common">Pinewood nematode worm</name>
    <name type="synonym">Aphelenchoides xylophilus</name>
    <dbReference type="NCBI Taxonomy" id="6326"/>
    <lineage>
        <taxon>Eukaryota</taxon>
        <taxon>Metazoa</taxon>
        <taxon>Ecdysozoa</taxon>
        <taxon>Nematoda</taxon>
        <taxon>Chromadorea</taxon>
        <taxon>Rhabditida</taxon>
        <taxon>Tylenchina</taxon>
        <taxon>Tylenchomorpha</taxon>
        <taxon>Aphelenchoidea</taxon>
        <taxon>Aphelenchoididae</taxon>
        <taxon>Bursaphelenchus</taxon>
    </lineage>
</organism>
<proteinExistence type="predicted"/>
<feature type="binding site" evidence="2">
    <location>
        <position position="124"/>
    </location>
    <ligand>
        <name>substrate</name>
    </ligand>
</feature>
<dbReference type="FunFam" id="3.20.20.100:FF:000029">
    <property type="entry name" value="Aldo-keto reductase"/>
    <property type="match status" value="1"/>
</dbReference>
<dbReference type="AlphaFoldDB" id="A0A1I7S4A0"/>
<evidence type="ECO:0000313" key="6">
    <source>
        <dbReference type="WBParaSite" id="BXY_0783200.1"/>
    </source>
</evidence>
<dbReference type="WBParaSite" id="BXY_0783200.1">
    <property type="protein sequence ID" value="BXY_0783200.1"/>
    <property type="gene ID" value="BXY_0783200"/>
</dbReference>
<evidence type="ECO:0000256" key="2">
    <source>
        <dbReference type="PIRSR" id="PIRSR000097-2"/>
    </source>
</evidence>
<dbReference type="InterPro" id="IPR023210">
    <property type="entry name" value="NADP_OxRdtase_dom"/>
</dbReference>
<dbReference type="Gene3D" id="3.20.20.100">
    <property type="entry name" value="NADP-dependent oxidoreductase domain"/>
    <property type="match status" value="1"/>
</dbReference>
<dbReference type="Proteomes" id="UP000095284">
    <property type="component" value="Unplaced"/>
</dbReference>
<reference evidence="6" key="1">
    <citation type="submission" date="2016-11" db="UniProtKB">
        <authorList>
            <consortium name="WormBaseParasite"/>
        </authorList>
    </citation>
    <scope>IDENTIFICATION</scope>
</reference>
<evidence type="ECO:0000256" key="3">
    <source>
        <dbReference type="PIRSR" id="PIRSR000097-3"/>
    </source>
</evidence>
<dbReference type="PROSITE" id="PS00062">
    <property type="entry name" value="ALDOKETO_REDUCTASE_2"/>
    <property type="match status" value="1"/>
</dbReference>
<dbReference type="SUPFAM" id="SSF51430">
    <property type="entry name" value="NAD(P)-linked oxidoreductase"/>
    <property type="match status" value="1"/>
</dbReference>